<dbReference type="AlphaFoldDB" id="A0ABD2PHU9"/>
<organism evidence="2 3">
    <name type="scientific">Cryptolaemus montrouzieri</name>
    <dbReference type="NCBI Taxonomy" id="559131"/>
    <lineage>
        <taxon>Eukaryota</taxon>
        <taxon>Metazoa</taxon>
        <taxon>Ecdysozoa</taxon>
        <taxon>Arthropoda</taxon>
        <taxon>Hexapoda</taxon>
        <taxon>Insecta</taxon>
        <taxon>Pterygota</taxon>
        <taxon>Neoptera</taxon>
        <taxon>Endopterygota</taxon>
        <taxon>Coleoptera</taxon>
        <taxon>Polyphaga</taxon>
        <taxon>Cucujiformia</taxon>
        <taxon>Coccinelloidea</taxon>
        <taxon>Coccinellidae</taxon>
        <taxon>Scymninae</taxon>
        <taxon>Scymnini</taxon>
        <taxon>Cryptolaemus</taxon>
    </lineage>
</organism>
<reference evidence="2 3" key="1">
    <citation type="journal article" date="2021" name="BMC Biol.">
        <title>Horizontally acquired antibacterial genes associated with adaptive radiation of ladybird beetles.</title>
        <authorList>
            <person name="Li H.S."/>
            <person name="Tang X.F."/>
            <person name="Huang Y.H."/>
            <person name="Xu Z.Y."/>
            <person name="Chen M.L."/>
            <person name="Du X.Y."/>
            <person name="Qiu B.Y."/>
            <person name="Chen P.T."/>
            <person name="Zhang W."/>
            <person name="Slipinski A."/>
            <person name="Escalona H.E."/>
            <person name="Waterhouse R.M."/>
            <person name="Zwick A."/>
            <person name="Pang H."/>
        </authorList>
    </citation>
    <scope>NUCLEOTIDE SEQUENCE [LARGE SCALE GENOMIC DNA]</scope>
    <source>
        <strain evidence="2">SYSU2018</strain>
    </source>
</reference>
<keyword evidence="3" id="KW-1185">Reference proteome</keyword>
<name>A0ABD2PHU9_9CUCU</name>
<evidence type="ECO:0000313" key="2">
    <source>
        <dbReference type="EMBL" id="KAL3290565.1"/>
    </source>
</evidence>
<feature type="region of interest" description="Disordered" evidence="1">
    <location>
        <begin position="159"/>
        <end position="181"/>
    </location>
</feature>
<accession>A0ABD2PHU9</accession>
<protein>
    <submittedName>
        <fullName evidence="2">Uncharacterized protein</fullName>
    </submittedName>
</protein>
<comment type="caution">
    <text evidence="2">The sequence shown here is derived from an EMBL/GenBank/DDBJ whole genome shotgun (WGS) entry which is preliminary data.</text>
</comment>
<evidence type="ECO:0000313" key="3">
    <source>
        <dbReference type="Proteomes" id="UP001516400"/>
    </source>
</evidence>
<sequence>MVSACHLYQENQPNQHSEPMISHDVGFYKVTAIERLIQTVKSTLKKYYLDKKDLYLALLDLRNIPVDCDNSPANILMPRNLRTLFPQVKQNFKSKLCTMNEKNSFLKKSQEEQRLNLKKKGIWLQLKRSDIWRKGRVERKMANRAYKYQVAWHGNGRITNEPKFEGQDSTRPANSPSHKMEQLFVLESSYSEAEEDVHTDQNL</sequence>
<gene>
    <name evidence="2" type="ORF">HHI36_023993</name>
</gene>
<dbReference type="Proteomes" id="UP001516400">
    <property type="component" value="Unassembled WGS sequence"/>
</dbReference>
<proteinExistence type="predicted"/>
<dbReference type="EMBL" id="JABFTP020000189">
    <property type="protein sequence ID" value="KAL3290565.1"/>
    <property type="molecule type" value="Genomic_DNA"/>
</dbReference>
<evidence type="ECO:0000256" key="1">
    <source>
        <dbReference type="SAM" id="MobiDB-lite"/>
    </source>
</evidence>